<keyword evidence="6" id="KW-1185">Reference proteome</keyword>
<gene>
    <name evidence="5" type="primary">ef1B</name>
    <name evidence="5" type="ORF">H1011_01410</name>
</gene>
<accession>A0A832X531</accession>
<feature type="domain" description="Translation elongation factor EF1B beta/delta subunit guanine nucleotide exchange" evidence="4">
    <location>
        <begin position="3"/>
        <end position="86"/>
    </location>
</feature>
<evidence type="ECO:0000256" key="1">
    <source>
        <dbReference type="ARBA" id="ARBA00007411"/>
    </source>
</evidence>
<dbReference type="Gene3D" id="3.30.70.60">
    <property type="match status" value="1"/>
</dbReference>
<dbReference type="InterPro" id="IPR014717">
    <property type="entry name" value="Transl_elong_EF1B/ribsomal_bS6"/>
</dbReference>
<evidence type="ECO:0000313" key="5">
    <source>
        <dbReference type="EMBL" id="HIJ99464.1"/>
    </source>
</evidence>
<name>A0A832X531_9ARCH</name>
<keyword evidence="3" id="KW-0648">Protein biosynthesis</keyword>
<evidence type="ECO:0000256" key="3">
    <source>
        <dbReference type="ARBA" id="ARBA00022917"/>
    </source>
</evidence>
<reference evidence="5 6" key="1">
    <citation type="journal article" name="Nat. Commun.">
        <title>Undinarchaeota illuminate DPANN phylogeny and the impact of gene transfer on archaeal evolution.</title>
        <authorList>
            <person name="Dombrowski N."/>
            <person name="Williams T.A."/>
            <person name="Sun J."/>
            <person name="Woodcroft B.J."/>
            <person name="Lee J.H."/>
            <person name="Minh B.Q."/>
            <person name="Rinke C."/>
            <person name="Spang A."/>
        </authorList>
    </citation>
    <scope>NUCLEOTIDE SEQUENCE [LARGE SCALE GENOMIC DNA]</scope>
    <source>
        <strain evidence="5">MAG_bin17</strain>
    </source>
</reference>
<evidence type="ECO:0000256" key="2">
    <source>
        <dbReference type="ARBA" id="ARBA00022768"/>
    </source>
</evidence>
<dbReference type="Proteomes" id="UP000604391">
    <property type="component" value="Unassembled WGS sequence"/>
</dbReference>
<keyword evidence="2 5" id="KW-0251">Elongation factor</keyword>
<dbReference type="SMART" id="SM00888">
    <property type="entry name" value="EF1_GNE"/>
    <property type="match status" value="1"/>
</dbReference>
<dbReference type="GO" id="GO:0003746">
    <property type="term" value="F:translation elongation factor activity"/>
    <property type="evidence" value="ECO:0007669"/>
    <property type="project" value="UniProtKB-KW"/>
</dbReference>
<comment type="similarity">
    <text evidence="1">Belongs to the EF-1-beta/EF-1-delta family.</text>
</comment>
<dbReference type="SUPFAM" id="SSF54984">
    <property type="entry name" value="eEF-1beta-like"/>
    <property type="match status" value="1"/>
</dbReference>
<dbReference type="InterPro" id="IPR036219">
    <property type="entry name" value="eEF-1beta-like_sf"/>
</dbReference>
<organism evidence="5 6">
    <name type="scientific">Candidatus Undinarchaeum marinum</name>
    <dbReference type="NCBI Taxonomy" id="2756141"/>
    <lineage>
        <taxon>Archaea</taxon>
        <taxon>Candidatus Undinarchaeota</taxon>
        <taxon>Candidatus Undinarchaeia</taxon>
        <taxon>Candidatus Undinarchaeales</taxon>
        <taxon>Candidatus Undinarchaeaceae</taxon>
        <taxon>Candidatus Undinarchaeum</taxon>
    </lineage>
</organism>
<protein>
    <submittedName>
        <fullName evidence="5">Elongation factor 1-beta</fullName>
    </submittedName>
</protein>
<proteinExistence type="inferred from homology"/>
<evidence type="ECO:0000259" key="4">
    <source>
        <dbReference type="SMART" id="SM00888"/>
    </source>
</evidence>
<evidence type="ECO:0000313" key="6">
    <source>
        <dbReference type="Proteomes" id="UP000604391"/>
    </source>
</evidence>
<dbReference type="InterPro" id="IPR014038">
    <property type="entry name" value="EF1B_bsu/dsu_GNE"/>
</dbReference>
<dbReference type="EMBL" id="DVAD01000007">
    <property type="protein sequence ID" value="HIJ99464.1"/>
    <property type="molecule type" value="Genomic_DNA"/>
</dbReference>
<comment type="caution">
    <text evidence="5">The sequence shown here is derived from an EMBL/GenBank/DDBJ whole genome shotgun (WGS) entry which is preliminary data.</text>
</comment>
<sequence length="86" mass="9705">MGKAALIYSIRPDGPDVDMKKLEEDIRKVPYFETLEKKPFIYGMDQIIATFILDDKDPKSDPDSIEKTLSETKGVSSIEQLALTLI</sequence>
<dbReference type="Pfam" id="PF00736">
    <property type="entry name" value="EF1_GNE"/>
    <property type="match status" value="1"/>
</dbReference>
<dbReference type="AlphaFoldDB" id="A0A832X531"/>